<evidence type="ECO:0000313" key="4">
    <source>
        <dbReference type="Proteomes" id="UP000274762"/>
    </source>
</evidence>
<evidence type="ECO:0000313" key="3">
    <source>
        <dbReference type="EMBL" id="RKR97232.1"/>
    </source>
</evidence>
<evidence type="ECO:0000313" key="5">
    <source>
        <dbReference type="Proteomes" id="UP001185792"/>
    </source>
</evidence>
<reference evidence="3 4" key="1">
    <citation type="submission" date="2018-10" db="EMBL/GenBank/DDBJ databases">
        <title>Sequencing the genomes of 1000 actinobacteria strains.</title>
        <authorList>
            <person name="Klenk H.-P."/>
        </authorList>
    </citation>
    <scope>NUCLEOTIDE SEQUENCE [LARGE SCALE GENOMIC DNA]</scope>
    <source>
        <strain evidence="3 4">DSM 44343</strain>
    </source>
</reference>
<comment type="caution">
    <text evidence="3">The sequence shown here is derived from an EMBL/GenBank/DDBJ whole genome shotgun (WGS) entry which is preliminary data.</text>
</comment>
<dbReference type="Proteomes" id="UP000274762">
    <property type="component" value="Unassembled WGS sequence"/>
</dbReference>
<sequence>MEIAIILIPVLIIAFIAFYENAKKTAHLPRAPFGLDAEYGPDSARVRDELETLTRR</sequence>
<keyword evidence="5" id="KW-1185">Reference proteome</keyword>
<feature type="transmembrane region" description="Helical" evidence="1">
    <location>
        <begin position="6"/>
        <end position="22"/>
    </location>
</feature>
<evidence type="ECO:0000313" key="2">
    <source>
        <dbReference type="EMBL" id="MDV7135101.1"/>
    </source>
</evidence>
<dbReference type="EMBL" id="JAWLUM010000002">
    <property type="protein sequence ID" value="MDV7135101.1"/>
    <property type="molecule type" value="Genomic_DNA"/>
</dbReference>
<dbReference type="EMBL" id="RBKV01000001">
    <property type="protein sequence ID" value="RKR97232.1"/>
    <property type="molecule type" value="Genomic_DNA"/>
</dbReference>
<organism evidence="3 4">
    <name type="scientific">Williamsia marianensis</name>
    <dbReference type="NCBI Taxonomy" id="85044"/>
    <lineage>
        <taxon>Bacteria</taxon>
        <taxon>Bacillati</taxon>
        <taxon>Actinomycetota</taxon>
        <taxon>Actinomycetes</taxon>
        <taxon>Mycobacteriales</taxon>
        <taxon>Nocardiaceae</taxon>
        <taxon>Williamsia</taxon>
    </lineage>
</organism>
<dbReference type="AlphaFoldDB" id="A0A315S723"/>
<evidence type="ECO:0000256" key="1">
    <source>
        <dbReference type="SAM" id="Phobius"/>
    </source>
</evidence>
<proteinExistence type="predicted"/>
<name>A0A315S723_WILMA</name>
<gene>
    <name evidence="3" type="ORF">DFJ75_4100</name>
    <name evidence="2" type="ORF">R4198_15460</name>
</gene>
<accession>A0A495KA53</accession>
<keyword evidence="1" id="KW-0812">Transmembrane</keyword>
<accession>A0A315S723</accession>
<keyword evidence="1" id="KW-0472">Membrane</keyword>
<reference evidence="2 5" key="2">
    <citation type="submission" date="2023-10" db="EMBL/GenBank/DDBJ databases">
        <title>Development of a sustainable strategy for remediation of hydrocarbon-contaminated territories based on the waste exchange concept.</title>
        <authorList>
            <person name="Krivoruchko A."/>
        </authorList>
    </citation>
    <scope>NUCLEOTIDE SEQUENCE [LARGE SCALE GENOMIC DNA]</scope>
    <source>
        <strain evidence="2 5">IEGM 1236</strain>
    </source>
</reference>
<keyword evidence="1" id="KW-1133">Transmembrane helix</keyword>
<dbReference type="Proteomes" id="UP001185792">
    <property type="component" value="Unassembled WGS sequence"/>
</dbReference>
<dbReference type="RefSeq" id="WP_023956478.1">
    <property type="nucleotide sequence ID" value="NZ_CBCRXS010000003.1"/>
</dbReference>
<protein>
    <submittedName>
        <fullName evidence="3">Uncharacterized protein</fullName>
    </submittedName>
</protein>